<dbReference type="AlphaFoldDB" id="A0A136IMF9"/>
<sequence length="152" mass="17240">MAPTTTETVLLPHDARSAKQCGTQPTISTRRRKGILNNLLFHPLSQNTMFGSSARRAARPFGSSWSDCGLLFAIYLNNLYIFPPSLHMCIYVDKPAPALIDHTYCYRPFIFHHYQFSSFLHIHDDDRNCFDPHGIYRGEEASIPDGPALDIL</sequence>
<evidence type="ECO:0000313" key="1">
    <source>
        <dbReference type="EMBL" id="KXJ86150.1"/>
    </source>
</evidence>
<protein>
    <submittedName>
        <fullName evidence="1">Uncharacterized protein</fullName>
    </submittedName>
</protein>
<keyword evidence="2" id="KW-1185">Reference proteome</keyword>
<dbReference type="EMBL" id="KQ964270">
    <property type="protein sequence ID" value="KXJ86150.1"/>
    <property type="molecule type" value="Genomic_DNA"/>
</dbReference>
<organism evidence="1 2">
    <name type="scientific">Microdochium bolleyi</name>
    <dbReference type="NCBI Taxonomy" id="196109"/>
    <lineage>
        <taxon>Eukaryota</taxon>
        <taxon>Fungi</taxon>
        <taxon>Dikarya</taxon>
        <taxon>Ascomycota</taxon>
        <taxon>Pezizomycotina</taxon>
        <taxon>Sordariomycetes</taxon>
        <taxon>Xylariomycetidae</taxon>
        <taxon>Xylariales</taxon>
        <taxon>Microdochiaceae</taxon>
        <taxon>Microdochium</taxon>
    </lineage>
</organism>
<proteinExistence type="predicted"/>
<gene>
    <name evidence="1" type="ORF">Micbo1qcDRAFT_168746</name>
</gene>
<dbReference type="Proteomes" id="UP000070501">
    <property type="component" value="Unassembled WGS sequence"/>
</dbReference>
<evidence type="ECO:0000313" key="2">
    <source>
        <dbReference type="Proteomes" id="UP000070501"/>
    </source>
</evidence>
<reference evidence="2" key="1">
    <citation type="submission" date="2016-02" db="EMBL/GenBank/DDBJ databases">
        <title>Draft genome sequence of Microdochium bolleyi, a fungal endophyte of beachgrass.</title>
        <authorList>
            <consortium name="DOE Joint Genome Institute"/>
            <person name="David A.S."/>
            <person name="May G."/>
            <person name="Haridas S."/>
            <person name="Lim J."/>
            <person name="Wang M."/>
            <person name="Labutti K."/>
            <person name="Lipzen A."/>
            <person name="Barry K."/>
            <person name="Grigoriev I.V."/>
        </authorList>
    </citation>
    <scope>NUCLEOTIDE SEQUENCE [LARGE SCALE GENOMIC DNA]</scope>
    <source>
        <strain evidence="2">J235TASD1</strain>
    </source>
</reference>
<name>A0A136IMF9_9PEZI</name>
<dbReference type="InParanoid" id="A0A136IMF9"/>
<accession>A0A136IMF9</accession>